<proteinExistence type="predicted"/>
<dbReference type="AlphaFoldDB" id="A0A0U0SLP6"/>
<evidence type="ECO:0000313" key="2">
    <source>
        <dbReference type="Proteomes" id="UP000038802"/>
    </source>
</evidence>
<dbReference type="Proteomes" id="UP000038802">
    <property type="component" value="Unassembled WGS sequence"/>
</dbReference>
<sequence>MAQVGTQLLASTVSISGEPWGTFMLQRSL</sequence>
<dbReference type="EMBL" id="CSAE01000728">
    <property type="protein sequence ID" value="COW83187.1"/>
    <property type="molecule type" value="Genomic_DNA"/>
</dbReference>
<accession>A0A0U0SLP6</accession>
<organism evidence="1 2">
    <name type="scientific">Mycobacterium tuberculosis</name>
    <dbReference type="NCBI Taxonomy" id="1773"/>
    <lineage>
        <taxon>Bacteria</taxon>
        <taxon>Bacillati</taxon>
        <taxon>Actinomycetota</taxon>
        <taxon>Actinomycetes</taxon>
        <taxon>Mycobacteriales</taxon>
        <taxon>Mycobacteriaceae</taxon>
        <taxon>Mycobacterium</taxon>
        <taxon>Mycobacterium tuberculosis complex</taxon>
    </lineage>
</organism>
<evidence type="ECO:0000313" key="1">
    <source>
        <dbReference type="EMBL" id="COW83187.1"/>
    </source>
</evidence>
<gene>
    <name evidence="1" type="ORF">ERS007703_04300</name>
</gene>
<reference evidence="2" key="1">
    <citation type="submission" date="2015-03" db="EMBL/GenBank/DDBJ databases">
        <authorList>
            <consortium name="Pathogen Informatics"/>
        </authorList>
    </citation>
    <scope>NUCLEOTIDE SEQUENCE [LARGE SCALE GENOMIC DNA]</scope>
    <source>
        <strain evidence="2">K00500041</strain>
    </source>
</reference>
<dbReference type="STRING" id="115862.BBG46_03985"/>
<protein>
    <submittedName>
        <fullName evidence="1">Conserved membrane protein of uncharacterized function</fullName>
    </submittedName>
</protein>
<name>A0A0U0SLP6_MYCTX</name>